<organism evidence="1 2">
    <name type="scientific">Cotesia congregata</name>
    <name type="common">Parasitoid wasp</name>
    <name type="synonym">Apanteles congregatus</name>
    <dbReference type="NCBI Taxonomy" id="51543"/>
    <lineage>
        <taxon>Eukaryota</taxon>
        <taxon>Metazoa</taxon>
        <taxon>Ecdysozoa</taxon>
        <taxon>Arthropoda</taxon>
        <taxon>Hexapoda</taxon>
        <taxon>Insecta</taxon>
        <taxon>Pterygota</taxon>
        <taxon>Neoptera</taxon>
        <taxon>Endopterygota</taxon>
        <taxon>Hymenoptera</taxon>
        <taxon>Apocrita</taxon>
        <taxon>Ichneumonoidea</taxon>
        <taxon>Braconidae</taxon>
        <taxon>Microgastrinae</taxon>
        <taxon>Cotesia</taxon>
    </lineage>
</organism>
<dbReference type="AlphaFoldDB" id="A0A8J2EDL4"/>
<protein>
    <submittedName>
        <fullName evidence="1">Uncharacterized protein</fullName>
    </submittedName>
</protein>
<dbReference type="Proteomes" id="UP000786811">
    <property type="component" value="Unassembled WGS sequence"/>
</dbReference>
<dbReference type="EMBL" id="CAJNRD030001116">
    <property type="protein sequence ID" value="CAG5076129.1"/>
    <property type="molecule type" value="Genomic_DNA"/>
</dbReference>
<gene>
    <name evidence="1" type="ORF">HICCMSTLAB_LOCUS2110</name>
</gene>
<reference evidence="1" key="1">
    <citation type="submission" date="2021-04" db="EMBL/GenBank/DDBJ databases">
        <authorList>
            <person name="Chebbi M.A.C M."/>
        </authorList>
    </citation>
    <scope>NUCLEOTIDE SEQUENCE</scope>
</reference>
<comment type="caution">
    <text evidence="1">The sequence shown here is derived from an EMBL/GenBank/DDBJ whole genome shotgun (WGS) entry which is preliminary data.</text>
</comment>
<accession>A0A8J2EDL4</accession>
<sequence length="201" mass="23489">MSQTHVLHAHFLKRIYGLIRHRNTIDLFYFIEYMEGRLFIAGRWFKYASTRNEFDSRHKTESLSEIESKVTFNKEDYMLISGNVKSVAVYTREKNPRVDVMERARLVVSAKNGISVADLKKFNHKGSGLSFRFRTLKNYHGLVGVLLKLYQPDSGDIFDIHVSILALDVISAVEVRKQRRRSYPRRFFSVNFVACYIVSLQ</sequence>
<name>A0A8J2EDL4_COTCN</name>
<evidence type="ECO:0000313" key="1">
    <source>
        <dbReference type="EMBL" id="CAG5076129.1"/>
    </source>
</evidence>
<keyword evidence="2" id="KW-1185">Reference proteome</keyword>
<evidence type="ECO:0000313" key="2">
    <source>
        <dbReference type="Proteomes" id="UP000786811"/>
    </source>
</evidence>
<proteinExistence type="predicted"/>